<evidence type="ECO:0000259" key="13">
    <source>
        <dbReference type="PROSITE" id="PS50240"/>
    </source>
</evidence>
<dbReference type="PROSITE" id="PS00135">
    <property type="entry name" value="TRYPSIN_SER"/>
    <property type="match status" value="1"/>
</dbReference>
<keyword evidence="5 11" id="KW-0378">Hydrolase</keyword>
<dbReference type="Proteomes" id="UP000030665">
    <property type="component" value="Unassembled WGS sequence"/>
</dbReference>
<dbReference type="InterPro" id="IPR050127">
    <property type="entry name" value="Serine_Proteases_S1"/>
</dbReference>
<evidence type="ECO:0000256" key="5">
    <source>
        <dbReference type="ARBA" id="ARBA00022801"/>
    </source>
</evidence>
<evidence type="ECO:0000256" key="2">
    <source>
        <dbReference type="ARBA" id="ARBA00022525"/>
    </source>
</evidence>
<name>A0A077ZFG3_TRITR</name>
<dbReference type="InterPro" id="IPR043504">
    <property type="entry name" value="Peptidase_S1_PA_chymotrypsin"/>
</dbReference>
<dbReference type="PROSITE" id="PS50240">
    <property type="entry name" value="TRYPSIN_DOM"/>
    <property type="match status" value="1"/>
</dbReference>
<feature type="domain" description="RRM" evidence="12">
    <location>
        <begin position="11"/>
        <end position="89"/>
    </location>
</feature>
<accession>A0A077ZFG3</accession>
<dbReference type="SUPFAM" id="SSF54928">
    <property type="entry name" value="RNA-binding domain, RBD"/>
    <property type="match status" value="1"/>
</dbReference>
<keyword evidence="3 11" id="KW-0645">Protease</keyword>
<comment type="subcellular location">
    <subcellularLocation>
        <location evidence="1">Secreted</location>
    </subcellularLocation>
</comment>
<dbReference type="CDD" id="cd12379">
    <property type="entry name" value="RRM2_I_PABPs"/>
    <property type="match status" value="1"/>
</dbReference>
<dbReference type="OrthoDB" id="19742at2759"/>
<dbReference type="PROSITE" id="PS00134">
    <property type="entry name" value="TRYPSIN_HIS"/>
    <property type="match status" value="1"/>
</dbReference>
<evidence type="ECO:0000256" key="7">
    <source>
        <dbReference type="ARBA" id="ARBA00022884"/>
    </source>
</evidence>
<keyword evidence="7 10" id="KW-0694">RNA-binding</keyword>
<dbReference type="InterPro" id="IPR012677">
    <property type="entry name" value="Nucleotide-bd_a/b_plait_sf"/>
</dbReference>
<dbReference type="FunFam" id="3.30.70.330:FF:000003">
    <property type="entry name" value="Polyadenylate-binding protein"/>
    <property type="match status" value="1"/>
</dbReference>
<dbReference type="STRING" id="36087.A0A077ZFG3"/>
<dbReference type="FunFam" id="2.40.10.10:FF:000002">
    <property type="entry name" value="Transmembrane protease serine"/>
    <property type="match status" value="1"/>
</dbReference>
<dbReference type="EMBL" id="HG806296">
    <property type="protein sequence ID" value="CDW58258.1"/>
    <property type="molecule type" value="Genomic_DNA"/>
</dbReference>
<evidence type="ECO:0000313" key="14">
    <source>
        <dbReference type="EMBL" id="CDW58258.1"/>
    </source>
</evidence>
<keyword evidence="6 11" id="KW-0720">Serine protease</keyword>
<dbReference type="PANTHER" id="PTHR24264">
    <property type="entry name" value="TRYPSIN-RELATED"/>
    <property type="match status" value="1"/>
</dbReference>
<sequence>MMPMSPSYTAASLYVGDLHPDVNETYLFNKFSTAGPLLSVRVCRDSATVRSLGYAYVNFRYHEDAKRALDTMNFDALMGRPMRIMWSQRDPSMRRSGVGNIFIKNLEKTIDHKTIYETFSNFGNILSCKIALDESNVSKGYAFVHFEREESAQKAITHVNGMFINNKKVYVGKFIPQTQRKRQVGESTLRSKNAAQSTSSAVNTDNVSCGVTAVPPNISTLYASRVVNGWEAQPHSIPWQVRLKVNIFPGVYGFCGGSLIQLKKGNGTNLVLSAAHCAYVLKGWIQPQRIEVTVGLHDLFGDEPFRKTIKASSYLGGSNKNAYNPNTANNDFIVIKLSETVPYTPHTRPVCLPDPKEPLPFNKTCYTSGWGSIDVNGTILPSKLMQVEAQILPYEMCDREINNKTMLCAGLLGERKSACFGDSGGPLACQMNNVWVLYGIVSWGRECASPTSPVVYTNVPYFIDRIRKIGNRWQAHSIL</sequence>
<dbReference type="CDD" id="cd12378">
    <property type="entry name" value="RRM1_I_PABPs"/>
    <property type="match status" value="1"/>
</dbReference>
<dbReference type="GO" id="GO:0005615">
    <property type="term" value="C:extracellular space"/>
    <property type="evidence" value="ECO:0007669"/>
    <property type="project" value="TreeGrafter"/>
</dbReference>
<dbReference type="Pfam" id="PF00089">
    <property type="entry name" value="Trypsin"/>
    <property type="match status" value="1"/>
</dbReference>
<dbReference type="CDD" id="cd00190">
    <property type="entry name" value="Tryp_SPc"/>
    <property type="match status" value="1"/>
</dbReference>
<dbReference type="Gene3D" id="3.30.70.330">
    <property type="match status" value="2"/>
</dbReference>
<keyword evidence="8" id="KW-1015">Disulfide bond</keyword>
<dbReference type="AlphaFoldDB" id="A0A077ZFG3"/>
<evidence type="ECO:0000259" key="12">
    <source>
        <dbReference type="PROSITE" id="PS50102"/>
    </source>
</evidence>
<organism evidence="14 15">
    <name type="scientific">Trichuris trichiura</name>
    <name type="common">Whipworm</name>
    <name type="synonym">Trichocephalus trichiurus</name>
    <dbReference type="NCBI Taxonomy" id="36087"/>
    <lineage>
        <taxon>Eukaryota</taxon>
        <taxon>Metazoa</taxon>
        <taxon>Ecdysozoa</taxon>
        <taxon>Nematoda</taxon>
        <taxon>Enoplea</taxon>
        <taxon>Dorylaimia</taxon>
        <taxon>Trichinellida</taxon>
        <taxon>Trichuridae</taxon>
        <taxon>Trichuris</taxon>
    </lineage>
</organism>
<dbReference type="SUPFAM" id="SSF50494">
    <property type="entry name" value="Trypsin-like serine proteases"/>
    <property type="match status" value="1"/>
</dbReference>
<feature type="domain" description="RRM" evidence="12">
    <location>
        <begin position="99"/>
        <end position="176"/>
    </location>
</feature>
<evidence type="ECO:0000256" key="8">
    <source>
        <dbReference type="ARBA" id="ARBA00023157"/>
    </source>
</evidence>
<dbReference type="PRINTS" id="PR00722">
    <property type="entry name" value="CHYMOTRYPSIN"/>
</dbReference>
<gene>
    <name evidence="14" type="ORF">TTRE_0000656501</name>
</gene>
<dbReference type="Pfam" id="PF00076">
    <property type="entry name" value="RRM_1"/>
    <property type="match status" value="2"/>
</dbReference>
<evidence type="ECO:0000256" key="1">
    <source>
        <dbReference type="ARBA" id="ARBA00004613"/>
    </source>
</evidence>
<feature type="domain" description="Peptidase S1" evidence="13">
    <location>
        <begin position="226"/>
        <end position="471"/>
    </location>
</feature>
<keyword evidence="4" id="KW-0677">Repeat</keyword>
<dbReference type="InterPro" id="IPR045305">
    <property type="entry name" value="RRM2_I_PABPs"/>
</dbReference>
<dbReference type="InterPro" id="IPR018114">
    <property type="entry name" value="TRYPSIN_HIS"/>
</dbReference>
<dbReference type="InterPro" id="IPR001254">
    <property type="entry name" value="Trypsin_dom"/>
</dbReference>
<keyword evidence="15" id="KW-1185">Reference proteome</keyword>
<dbReference type="SMART" id="SM00020">
    <property type="entry name" value="Tryp_SPc"/>
    <property type="match status" value="1"/>
</dbReference>
<dbReference type="FunFam" id="3.30.70.330:FF:000234">
    <property type="entry name" value="Polyadenylate-binding protein 5"/>
    <property type="match status" value="1"/>
</dbReference>
<evidence type="ECO:0000256" key="3">
    <source>
        <dbReference type="ARBA" id="ARBA00022670"/>
    </source>
</evidence>
<dbReference type="GO" id="GO:0003723">
    <property type="term" value="F:RNA binding"/>
    <property type="evidence" value="ECO:0007669"/>
    <property type="project" value="UniProtKB-UniRule"/>
</dbReference>
<proteinExistence type="inferred from homology"/>
<dbReference type="PROSITE" id="PS50102">
    <property type="entry name" value="RRM"/>
    <property type="match status" value="2"/>
</dbReference>
<evidence type="ECO:0000256" key="4">
    <source>
        <dbReference type="ARBA" id="ARBA00022737"/>
    </source>
</evidence>
<comment type="similarity">
    <text evidence="9">Belongs to the peptidase S1 family. CLIP subfamily.</text>
</comment>
<dbReference type="GO" id="GO:0004252">
    <property type="term" value="F:serine-type endopeptidase activity"/>
    <property type="evidence" value="ECO:0007669"/>
    <property type="project" value="InterPro"/>
</dbReference>
<dbReference type="GO" id="GO:0006508">
    <property type="term" value="P:proteolysis"/>
    <property type="evidence" value="ECO:0007669"/>
    <property type="project" value="UniProtKB-KW"/>
</dbReference>
<protein>
    <submittedName>
        <fullName evidence="14">Polyadenylate-binding protein 1</fullName>
    </submittedName>
</protein>
<dbReference type="SMART" id="SM00360">
    <property type="entry name" value="RRM"/>
    <property type="match status" value="2"/>
</dbReference>
<dbReference type="PANTHER" id="PTHR24264:SF65">
    <property type="entry name" value="SRCR DOMAIN-CONTAINING PROTEIN"/>
    <property type="match status" value="1"/>
</dbReference>
<dbReference type="InterPro" id="IPR000504">
    <property type="entry name" value="RRM_dom"/>
</dbReference>
<evidence type="ECO:0000256" key="10">
    <source>
        <dbReference type="PROSITE-ProRule" id="PRU00176"/>
    </source>
</evidence>
<dbReference type="InterPro" id="IPR001314">
    <property type="entry name" value="Peptidase_S1A"/>
</dbReference>
<dbReference type="InterPro" id="IPR034364">
    <property type="entry name" value="PABP_RRM1"/>
</dbReference>
<reference evidence="14" key="2">
    <citation type="submission" date="2014-03" db="EMBL/GenBank/DDBJ databases">
        <title>The whipworm genome and dual-species transcriptomics of an intimate host-pathogen interaction.</title>
        <authorList>
            <person name="Foth B.J."/>
            <person name="Tsai I.J."/>
            <person name="Reid A.J."/>
            <person name="Bancroft A.J."/>
            <person name="Nichol S."/>
            <person name="Tracey A."/>
            <person name="Holroyd N."/>
            <person name="Cotton J.A."/>
            <person name="Stanley E.J."/>
            <person name="Zarowiecki M."/>
            <person name="Liu J.Z."/>
            <person name="Huckvale T."/>
            <person name="Cooper P.J."/>
            <person name="Grencis R.K."/>
            <person name="Berriman M."/>
        </authorList>
    </citation>
    <scope>NUCLEOTIDE SEQUENCE [LARGE SCALE GENOMIC DNA]</scope>
</reference>
<dbReference type="InterPro" id="IPR033116">
    <property type="entry name" value="TRYPSIN_SER"/>
</dbReference>
<evidence type="ECO:0000256" key="9">
    <source>
        <dbReference type="ARBA" id="ARBA00024195"/>
    </source>
</evidence>
<evidence type="ECO:0000256" key="6">
    <source>
        <dbReference type="ARBA" id="ARBA00022825"/>
    </source>
</evidence>
<dbReference type="InterPro" id="IPR009003">
    <property type="entry name" value="Peptidase_S1_PA"/>
</dbReference>
<evidence type="ECO:0000313" key="15">
    <source>
        <dbReference type="Proteomes" id="UP000030665"/>
    </source>
</evidence>
<evidence type="ECO:0000256" key="11">
    <source>
        <dbReference type="RuleBase" id="RU363034"/>
    </source>
</evidence>
<keyword evidence="2" id="KW-0964">Secreted</keyword>
<reference evidence="14" key="1">
    <citation type="submission" date="2014-01" db="EMBL/GenBank/DDBJ databases">
        <authorList>
            <person name="Aslett M."/>
        </authorList>
    </citation>
    <scope>NUCLEOTIDE SEQUENCE</scope>
</reference>
<dbReference type="InterPro" id="IPR035979">
    <property type="entry name" value="RBD_domain_sf"/>
</dbReference>
<dbReference type="Gene3D" id="2.40.10.10">
    <property type="entry name" value="Trypsin-like serine proteases"/>
    <property type="match status" value="1"/>
</dbReference>